<dbReference type="Proteomes" id="UP000315783">
    <property type="component" value="Unassembled WGS sequence"/>
</dbReference>
<sequence length="138" mass="15363">MMDAVDLVSCLTEEEAKAVLLFLCRDDETCQTIDSLTTTLREANRTSNTTSAVICVRCEKAFTLKDNGNEACIYHKGLLEPDYDSDFWADYDERVCGDVDTKSNRKDYPDGFYWSCCGELGSEDGCRTGDHQADPTAA</sequence>
<accession>A0A545VHY0</accession>
<keyword evidence="2" id="KW-1185">Reference proteome</keyword>
<evidence type="ECO:0000313" key="2">
    <source>
        <dbReference type="Proteomes" id="UP000315783"/>
    </source>
</evidence>
<protein>
    <submittedName>
        <fullName evidence="1">Uncharacterized protein</fullName>
    </submittedName>
</protein>
<dbReference type="STRING" id="43265.A0A545VHY0"/>
<proteinExistence type="predicted"/>
<organism evidence="1 2">
    <name type="scientific">Cordyceps javanica</name>
    <dbReference type="NCBI Taxonomy" id="43265"/>
    <lineage>
        <taxon>Eukaryota</taxon>
        <taxon>Fungi</taxon>
        <taxon>Dikarya</taxon>
        <taxon>Ascomycota</taxon>
        <taxon>Pezizomycotina</taxon>
        <taxon>Sordariomycetes</taxon>
        <taxon>Hypocreomycetidae</taxon>
        <taxon>Hypocreales</taxon>
        <taxon>Cordycipitaceae</taxon>
        <taxon>Cordyceps</taxon>
    </lineage>
</organism>
<dbReference type="EMBL" id="SPUK01000001">
    <property type="protein sequence ID" value="TQW01335.1"/>
    <property type="molecule type" value="Genomic_DNA"/>
</dbReference>
<dbReference type="PANTHER" id="PTHR38167">
    <property type="entry name" value="C2H2-TYPE DOMAIN-CONTAINING PROTEIN"/>
    <property type="match status" value="1"/>
</dbReference>
<comment type="caution">
    <text evidence="1">The sequence shown here is derived from an EMBL/GenBank/DDBJ whole genome shotgun (WGS) entry which is preliminary data.</text>
</comment>
<gene>
    <name evidence="1" type="ORF">IF1G_01266</name>
</gene>
<evidence type="ECO:0000313" key="1">
    <source>
        <dbReference type="EMBL" id="TQW01335.1"/>
    </source>
</evidence>
<dbReference type="PANTHER" id="PTHR38167:SF1">
    <property type="entry name" value="C2H2-TYPE DOMAIN-CONTAINING PROTEIN"/>
    <property type="match status" value="1"/>
</dbReference>
<name>A0A545VHY0_9HYPO</name>
<reference evidence="1 2" key="1">
    <citation type="journal article" date="2019" name="Appl. Microbiol. Biotechnol.">
        <title>Genome sequence of Isaria javanica and comparative genome analysis insights into family S53 peptidase evolution in fungal entomopathogens.</title>
        <authorList>
            <person name="Lin R."/>
            <person name="Zhang X."/>
            <person name="Xin B."/>
            <person name="Zou M."/>
            <person name="Gao Y."/>
            <person name="Qin F."/>
            <person name="Hu Q."/>
            <person name="Xie B."/>
            <person name="Cheng X."/>
        </authorList>
    </citation>
    <scope>NUCLEOTIDE SEQUENCE [LARGE SCALE GENOMIC DNA]</scope>
    <source>
        <strain evidence="1 2">IJ1G</strain>
    </source>
</reference>
<dbReference type="AlphaFoldDB" id="A0A545VHY0"/>